<dbReference type="PANTHER" id="PTHR30437">
    <property type="entry name" value="TRANSCRIPTION ELONGATION FACTOR GREA"/>
    <property type="match status" value="1"/>
</dbReference>
<gene>
    <name evidence="2" type="ORF">GPA27_17860</name>
</gene>
<name>A0ABX1NJD0_9RHOO</name>
<keyword evidence="2" id="KW-0808">Transferase</keyword>
<proteinExistence type="predicted"/>
<dbReference type="InterPro" id="IPR023459">
    <property type="entry name" value="Tscrpt_elong_fac_GreA/B_fam"/>
</dbReference>
<sequence length="131" mass="14330">MMQETNIIVSEVDFVRLMAIQPSPPLRAELERAIVIPVESIQTNIVTMNARVHYRDEKTGLDREVQIVFPDEADIALGKISILAPVGAALIGLSVGQAIDWDFPDGTERRLTVIAVDQSGNTSPAGADRRH</sequence>
<organism evidence="2 3">
    <name type="scientific">Aromatoleum toluolicum</name>
    <dbReference type="NCBI Taxonomy" id="90060"/>
    <lineage>
        <taxon>Bacteria</taxon>
        <taxon>Pseudomonadati</taxon>
        <taxon>Pseudomonadota</taxon>
        <taxon>Betaproteobacteria</taxon>
        <taxon>Rhodocyclales</taxon>
        <taxon>Rhodocyclaceae</taxon>
        <taxon>Aromatoleum</taxon>
    </lineage>
</organism>
<dbReference type="Gene3D" id="3.10.50.30">
    <property type="entry name" value="Transcription elongation factor, GreA/GreB, C-terminal domain"/>
    <property type="match status" value="1"/>
</dbReference>
<dbReference type="InterPro" id="IPR036953">
    <property type="entry name" value="GreA/GreB_C_sf"/>
</dbReference>
<dbReference type="Pfam" id="PF01272">
    <property type="entry name" value="GreA_GreB"/>
    <property type="match status" value="1"/>
</dbReference>
<evidence type="ECO:0000313" key="3">
    <source>
        <dbReference type="Proteomes" id="UP000634522"/>
    </source>
</evidence>
<dbReference type="EMBL" id="WTVS01000041">
    <property type="protein sequence ID" value="NMF99248.1"/>
    <property type="molecule type" value="Genomic_DNA"/>
</dbReference>
<dbReference type="PANTHER" id="PTHR30437:SF5">
    <property type="entry name" value="REGULATOR OF NUCLEOSIDE DIPHOSPHATE KINASE"/>
    <property type="match status" value="1"/>
</dbReference>
<dbReference type="NCBIfam" id="NF004396">
    <property type="entry name" value="PRK05753.1"/>
    <property type="match status" value="1"/>
</dbReference>
<keyword evidence="3" id="KW-1185">Reference proteome</keyword>
<evidence type="ECO:0000313" key="2">
    <source>
        <dbReference type="EMBL" id="NMF99248.1"/>
    </source>
</evidence>
<dbReference type="GO" id="GO:0016301">
    <property type="term" value="F:kinase activity"/>
    <property type="evidence" value="ECO:0007669"/>
    <property type="project" value="UniProtKB-KW"/>
</dbReference>
<accession>A0ABX1NJD0</accession>
<comment type="caution">
    <text evidence="2">The sequence shown here is derived from an EMBL/GenBank/DDBJ whole genome shotgun (WGS) entry which is preliminary data.</text>
</comment>
<keyword evidence="2" id="KW-0418">Kinase</keyword>
<feature type="domain" description="Transcription elongation factor GreA/GreB C-terminal" evidence="1">
    <location>
        <begin position="43"/>
        <end position="117"/>
    </location>
</feature>
<reference evidence="2 3" key="1">
    <citation type="submission" date="2019-12" db="EMBL/GenBank/DDBJ databases">
        <title>Comparative genomics gives insights into the taxonomy of the Azoarcus-Aromatoleum group and reveals separate origins of nif in the plant-associated Azoarcus and non-plant-associated Aromatoleum sub-groups.</title>
        <authorList>
            <person name="Lafos M."/>
            <person name="Maluk M."/>
            <person name="Batista M."/>
            <person name="Junghare M."/>
            <person name="Carmona M."/>
            <person name="Faoro H."/>
            <person name="Cruz L.M."/>
            <person name="Battistoni F."/>
            <person name="De Souza E."/>
            <person name="Pedrosa F."/>
            <person name="Chen W.-M."/>
            <person name="Poole P.S."/>
            <person name="Dixon R.A."/>
            <person name="James E.K."/>
        </authorList>
    </citation>
    <scope>NUCLEOTIDE SEQUENCE [LARGE SCALE GENOMIC DNA]</scope>
    <source>
        <strain evidence="2 3">T</strain>
    </source>
</reference>
<dbReference type="SUPFAM" id="SSF54534">
    <property type="entry name" value="FKBP-like"/>
    <property type="match status" value="1"/>
</dbReference>
<protein>
    <submittedName>
        <fullName evidence="2">Nucleoside diphosphate kinase regulator</fullName>
    </submittedName>
</protein>
<evidence type="ECO:0000259" key="1">
    <source>
        <dbReference type="Pfam" id="PF01272"/>
    </source>
</evidence>
<dbReference type="RefSeq" id="WP_169141855.1">
    <property type="nucleotide sequence ID" value="NZ_WTVS01000041.1"/>
</dbReference>
<dbReference type="InterPro" id="IPR001437">
    <property type="entry name" value="Tscrpt_elong_fac_GreA/B_C"/>
</dbReference>
<dbReference type="Proteomes" id="UP000634522">
    <property type="component" value="Unassembled WGS sequence"/>
</dbReference>